<name>A0A371RHW3_9PROT</name>
<dbReference type="SUPFAM" id="SSF53850">
    <property type="entry name" value="Periplasmic binding protein-like II"/>
    <property type="match status" value="1"/>
</dbReference>
<dbReference type="InterPro" id="IPR001638">
    <property type="entry name" value="Solute-binding_3/MltF_N"/>
</dbReference>
<feature type="chain" id="PRO_5016877831" evidence="2">
    <location>
        <begin position="23"/>
        <end position="259"/>
    </location>
</feature>
<evidence type="ECO:0000313" key="4">
    <source>
        <dbReference type="EMBL" id="RFB05033.1"/>
    </source>
</evidence>
<dbReference type="Pfam" id="PF00497">
    <property type="entry name" value="SBP_bac_3"/>
    <property type="match status" value="1"/>
</dbReference>
<accession>A0A371RHW3</accession>
<sequence>MIMKRILTGAAALLSLTIGAHAIAQEPEELRVCVAELQPWIYVDAEHDGIRGFEVDALKGLAEELNVTTSFVVRDFEDLKPSLMKGECDIIASGFSITLERVQDVSFSVPYNQTEYHLLVPTGSAEKYDSLDAFDAPEMRIGHLAGGVSGQVAEEFFPNAQLVPLPARIDSLDAFRNGEIDAYVSSDPFDEIINQVAPGEFTTFDDELLRVSIEAFAVRKNNTELLDKLNPFIIRGVNDNYFRTLHRKWFTKEEMLTGY</sequence>
<organism evidence="4 5">
    <name type="scientific">Parvularcula marina</name>
    <dbReference type="NCBI Taxonomy" id="2292771"/>
    <lineage>
        <taxon>Bacteria</taxon>
        <taxon>Pseudomonadati</taxon>
        <taxon>Pseudomonadota</taxon>
        <taxon>Alphaproteobacteria</taxon>
        <taxon>Parvularculales</taxon>
        <taxon>Parvularculaceae</taxon>
        <taxon>Parvularcula</taxon>
    </lineage>
</organism>
<keyword evidence="1 2" id="KW-0732">Signal</keyword>
<feature type="signal peptide" evidence="2">
    <location>
        <begin position="1"/>
        <end position="22"/>
    </location>
</feature>
<dbReference type="Proteomes" id="UP000264589">
    <property type="component" value="Unassembled WGS sequence"/>
</dbReference>
<evidence type="ECO:0000256" key="1">
    <source>
        <dbReference type="ARBA" id="ARBA00022729"/>
    </source>
</evidence>
<dbReference type="PANTHER" id="PTHR35936">
    <property type="entry name" value="MEMBRANE-BOUND LYTIC MUREIN TRANSGLYCOSYLASE F"/>
    <property type="match status" value="1"/>
</dbReference>
<dbReference type="SMART" id="SM00062">
    <property type="entry name" value="PBPb"/>
    <property type="match status" value="1"/>
</dbReference>
<comment type="caution">
    <text evidence="4">The sequence shown here is derived from an EMBL/GenBank/DDBJ whole genome shotgun (WGS) entry which is preliminary data.</text>
</comment>
<evidence type="ECO:0000256" key="2">
    <source>
        <dbReference type="SAM" id="SignalP"/>
    </source>
</evidence>
<feature type="domain" description="Solute-binding protein family 3/N-terminal" evidence="3">
    <location>
        <begin position="29"/>
        <end position="253"/>
    </location>
</feature>
<protein>
    <submittedName>
        <fullName evidence="4">Amino acid ABC transporter substrate-binding protein</fullName>
    </submittedName>
</protein>
<dbReference type="InParanoid" id="A0A371RHW3"/>
<dbReference type="EMBL" id="QUQO01000001">
    <property type="protein sequence ID" value="RFB05033.1"/>
    <property type="molecule type" value="Genomic_DNA"/>
</dbReference>
<gene>
    <name evidence="4" type="ORF">DX908_06855</name>
</gene>
<evidence type="ECO:0000313" key="5">
    <source>
        <dbReference type="Proteomes" id="UP000264589"/>
    </source>
</evidence>
<dbReference type="FunCoup" id="A0A371RHW3">
    <property type="interactions" value="168"/>
</dbReference>
<reference evidence="4 5" key="1">
    <citation type="submission" date="2018-08" db="EMBL/GenBank/DDBJ databases">
        <title>Parvularcula sp. SM1705, isolated from surface water of the South Sea China.</title>
        <authorList>
            <person name="Sun L."/>
        </authorList>
    </citation>
    <scope>NUCLEOTIDE SEQUENCE [LARGE SCALE GENOMIC DNA]</scope>
    <source>
        <strain evidence="4 5">SM1705</strain>
    </source>
</reference>
<keyword evidence="5" id="KW-1185">Reference proteome</keyword>
<evidence type="ECO:0000259" key="3">
    <source>
        <dbReference type="SMART" id="SM00062"/>
    </source>
</evidence>
<dbReference type="AlphaFoldDB" id="A0A371RHW3"/>
<dbReference type="PANTHER" id="PTHR35936:SF19">
    <property type="entry name" value="AMINO-ACID-BINDING PROTEIN YXEM-RELATED"/>
    <property type="match status" value="1"/>
</dbReference>
<dbReference type="Gene3D" id="3.40.190.10">
    <property type="entry name" value="Periplasmic binding protein-like II"/>
    <property type="match status" value="2"/>
</dbReference>
<dbReference type="CDD" id="cd13530">
    <property type="entry name" value="PBP2_peptides_like"/>
    <property type="match status" value="1"/>
</dbReference>
<proteinExistence type="predicted"/>